<sequence length="33" mass="3838">MLQDTMMLIEQPAINPSSSIPFHSQNSRIFQYI</sequence>
<organism evidence="1">
    <name type="scientific">Anguilla anguilla</name>
    <name type="common">European freshwater eel</name>
    <name type="synonym">Muraena anguilla</name>
    <dbReference type="NCBI Taxonomy" id="7936"/>
    <lineage>
        <taxon>Eukaryota</taxon>
        <taxon>Metazoa</taxon>
        <taxon>Chordata</taxon>
        <taxon>Craniata</taxon>
        <taxon>Vertebrata</taxon>
        <taxon>Euteleostomi</taxon>
        <taxon>Actinopterygii</taxon>
        <taxon>Neopterygii</taxon>
        <taxon>Teleostei</taxon>
        <taxon>Anguilliformes</taxon>
        <taxon>Anguillidae</taxon>
        <taxon>Anguilla</taxon>
    </lineage>
</organism>
<proteinExistence type="predicted"/>
<protein>
    <submittedName>
        <fullName evidence="1">Uncharacterized protein</fullName>
    </submittedName>
</protein>
<evidence type="ECO:0000313" key="1">
    <source>
        <dbReference type="EMBL" id="JAH53097.1"/>
    </source>
</evidence>
<dbReference type="AlphaFoldDB" id="A0A0E9TI10"/>
<reference evidence="1" key="1">
    <citation type="submission" date="2014-11" db="EMBL/GenBank/DDBJ databases">
        <authorList>
            <person name="Amaro Gonzalez C."/>
        </authorList>
    </citation>
    <scope>NUCLEOTIDE SEQUENCE</scope>
</reference>
<accession>A0A0E9TI10</accession>
<name>A0A0E9TI10_ANGAN</name>
<dbReference type="EMBL" id="GBXM01055480">
    <property type="protein sequence ID" value="JAH53097.1"/>
    <property type="molecule type" value="Transcribed_RNA"/>
</dbReference>
<reference evidence="1" key="2">
    <citation type="journal article" date="2015" name="Fish Shellfish Immunol.">
        <title>Early steps in the European eel (Anguilla anguilla)-Vibrio vulnificus interaction in the gills: Role of the RtxA13 toxin.</title>
        <authorList>
            <person name="Callol A."/>
            <person name="Pajuelo D."/>
            <person name="Ebbesson L."/>
            <person name="Teles M."/>
            <person name="MacKenzie S."/>
            <person name="Amaro C."/>
        </authorList>
    </citation>
    <scope>NUCLEOTIDE SEQUENCE</scope>
</reference>